<dbReference type="OrthoDB" id="2898509at2759"/>
<dbReference type="PANTHER" id="PTHR47534">
    <property type="entry name" value="YALI0E05731P"/>
    <property type="match status" value="1"/>
</dbReference>
<dbReference type="PANTHER" id="PTHR47534:SF3">
    <property type="entry name" value="ALCOHOL DEHYDROGENASE-LIKE C-TERMINAL DOMAIN-CONTAINING PROTEIN"/>
    <property type="match status" value="1"/>
</dbReference>
<dbReference type="GO" id="GO:0016491">
    <property type="term" value="F:oxidoreductase activity"/>
    <property type="evidence" value="ECO:0007669"/>
    <property type="project" value="UniProtKB-KW"/>
</dbReference>
<sequence>MVSLQLVQQSNARIASLPKGLVALFIGATSGIGQSTLQHFAQHAPSPLIYSVARPATVASHQSFLASLHQSRPQGSYEVITADVSLVSEIDKVVDAITEKETKLDILFMSPGFMAFDGRKNTLEGLDPSMTTRYYSRLRAVQQLLPLLNNAAAPRIVSVLGGGIERPLYEDDLDLRDESHWSMWTSAFHPATMGTLALEILARENPQLSIIHWFPGPVSTPGLAKAREYGMVPPNQMALEEAGKRGAFLVTSERYAVGGSEAVQKSGGGIFLIDPLGESTDNEVLLADLRIRGVDQKVWKFTLDIFDECEVRAKRDKDEL</sequence>
<dbReference type="SUPFAM" id="SSF51735">
    <property type="entry name" value="NAD(P)-binding Rossmann-fold domains"/>
    <property type="match status" value="1"/>
</dbReference>
<reference evidence="2 3" key="1">
    <citation type="submission" date="2016-04" db="EMBL/GenBank/DDBJ databases">
        <title>A degradative enzymes factory behind the ericoid mycorrhizal symbiosis.</title>
        <authorList>
            <consortium name="DOE Joint Genome Institute"/>
            <person name="Martino E."/>
            <person name="Morin E."/>
            <person name="Grelet G."/>
            <person name="Kuo A."/>
            <person name="Kohler A."/>
            <person name="Daghino S."/>
            <person name="Barry K."/>
            <person name="Choi C."/>
            <person name="Cichocki N."/>
            <person name="Clum A."/>
            <person name="Copeland A."/>
            <person name="Hainaut M."/>
            <person name="Haridas S."/>
            <person name="Labutti K."/>
            <person name="Lindquist E."/>
            <person name="Lipzen A."/>
            <person name="Khouja H.-R."/>
            <person name="Murat C."/>
            <person name="Ohm R."/>
            <person name="Olson A."/>
            <person name="Spatafora J."/>
            <person name="Veneault-Fourrey C."/>
            <person name="Henrissat B."/>
            <person name="Grigoriev I."/>
            <person name="Martin F."/>
            <person name="Perotto S."/>
        </authorList>
    </citation>
    <scope>NUCLEOTIDE SEQUENCE [LARGE SCALE GENOMIC DNA]</scope>
    <source>
        <strain evidence="2 3">F</strain>
    </source>
</reference>
<dbReference type="EMBL" id="KZ613954">
    <property type="protein sequence ID" value="PMD34301.1"/>
    <property type="molecule type" value="Genomic_DNA"/>
</dbReference>
<dbReference type="Pfam" id="PF00106">
    <property type="entry name" value="adh_short"/>
    <property type="match status" value="1"/>
</dbReference>
<evidence type="ECO:0000313" key="3">
    <source>
        <dbReference type="Proteomes" id="UP000235786"/>
    </source>
</evidence>
<evidence type="ECO:0000313" key="2">
    <source>
        <dbReference type="EMBL" id="PMD34301.1"/>
    </source>
</evidence>
<dbReference type="InterPro" id="IPR036291">
    <property type="entry name" value="NAD(P)-bd_dom_sf"/>
</dbReference>
<dbReference type="Proteomes" id="UP000235786">
    <property type="component" value="Unassembled WGS sequence"/>
</dbReference>
<dbReference type="InterPro" id="IPR002347">
    <property type="entry name" value="SDR_fam"/>
</dbReference>
<proteinExistence type="predicted"/>
<accession>A0A2J6R717</accession>
<name>A0A2J6R717_HYAVF</name>
<dbReference type="InterPro" id="IPR052228">
    <property type="entry name" value="Sec_Metab_Biosynth_Oxidored"/>
</dbReference>
<evidence type="ECO:0000256" key="1">
    <source>
        <dbReference type="ARBA" id="ARBA00023002"/>
    </source>
</evidence>
<gene>
    <name evidence="2" type="ORF">L207DRAFT_517476</name>
</gene>
<organism evidence="2 3">
    <name type="scientific">Hyaloscypha variabilis (strain UAMH 11265 / GT02V1 / F)</name>
    <name type="common">Meliniomyces variabilis</name>
    <dbReference type="NCBI Taxonomy" id="1149755"/>
    <lineage>
        <taxon>Eukaryota</taxon>
        <taxon>Fungi</taxon>
        <taxon>Dikarya</taxon>
        <taxon>Ascomycota</taxon>
        <taxon>Pezizomycotina</taxon>
        <taxon>Leotiomycetes</taxon>
        <taxon>Helotiales</taxon>
        <taxon>Hyaloscyphaceae</taxon>
        <taxon>Hyaloscypha</taxon>
        <taxon>Hyaloscypha variabilis</taxon>
    </lineage>
</organism>
<dbReference type="AlphaFoldDB" id="A0A2J6R717"/>
<keyword evidence="3" id="KW-1185">Reference proteome</keyword>
<protein>
    <recommendedName>
        <fullName evidence="4">NAD(P)-binding protein</fullName>
    </recommendedName>
</protein>
<dbReference type="Gene3D" id="3.40.50.720">
    <property type="entry name" value="NAD(P)-binding Rossmann-like Domain"/>
    <property type="match status" value="1"/>
</dbReference>
<keyword evidence="1" id="KW-0560">Oxidoreductase</keyword>
<dbReference type="STRING" id="1149755.A0A2J6R717"/>
<evidence type="ECO:0008006" key="4">
    <source>
        <dbReference type="Google" id="ProtNLM"/>
    </source>
</evidence>